<keyword evidence="1" id="KW-1133">Transmembrane helix</keyword>
<name>A0A557SU32_9ARCH</name>
<dbReference type="EMBL" id="VOAH01000009">
    <property type="protein sequence ID" value="TVP40113.1"/>
    <property type="molecule type" value="Genomic_DNA"/>
</dbReference>
<sequence length="146" mass="16309">MISEYSILIQEIHLVTSILWWSVILIVITIIRPLNKGGNLSIILPQIRRLVIFASTISIVSGFVLFGFNSNFRFEDLAYTSKGNVILLSGSLSLIVYYHVLYGSKPSSMTSKLHKVLKLDKFIPNIMFGFLTAAMVSMILASVIIL</sequence>
<dbReference type="AlphaFoldDB" id="A0A557SU32"/>
<protein>
    <submittedName>
        <fullName evidence="2">Uncharacterized protein</fullName>
    </submittedName>
</protein>
<feature type="transmembrane region" description="Helical" evidence="1">
    <location>
        <begin position="51"/>
        <end position="72"/>
    </location>
</feature>
<feature type="transmembrane region" description="Helical" evidence="1">
    <location>
        <begin position="122"/>
        <end position="145"/>
    </location>
</feature>
<feature type="transmembrane region" description="Helical" evidence="1">
    <location>
        <begin position="12"/>
        <end position="31"/>
    </location>
</feature>
<keyword evidence="1" id="KW-0472">Membrane</keyword>
<feature type="transmembrane region" description="Helical" evidence="1">
    <location>
        <begin position="84"/>
        <end position="101"/>
    </location>
</feature>
<evidence type="ECO:0000256" key="1">
    <source>
        <dbReference type="SAM" id="Phobius"/>
    </source>
</evidence>
<evidence type="ECO:0000313" key="3">
    <source>
        <dbReference type="Proteomes" id="UP000315289"/>
    </source>
</evidence>
<gene>
    <name evidence="2" type="ORF">NARC_90018</name>
</gene>
<keyword evidence="1" id="KW-0812">Transmembrane</keyword>
<comment type="caution">
    <text evidence="2">The sequence shown here is derived from an EMBL/GenBank/DDBJ whole genome shotgun (WGS) entry which is preliminary data.</text>
</comment>
<keyword evidence="3" id="KW-1185">Reference proteome</keyword>
<organism evidence="2 3">
    <name type="scientific">Candidatus Nitrosocosmicus arcticus</name>
    <dbReference type="NCBI Taxonomy" id="2035267"/>
    <lineage>
        <taxon>Archaea</taxon>
        <taxon>Nitrososphaerota</taxon>
        <taxon>Nitrososphaeria</taxon>
        <taxon>Nitrososphaerales</taxon>
        <taxon>Nitrososphaeraceae</taxon>
        <taxon>Candidatus Nitrosocosmicus</taxon>
    </lineage>
</organism>
<reference evidence="2 3" key="1">
    <citation type="journal article" date="2019" name="Front. Microbiol.">
        <title>Ammonia Oxidation by the Arctic Terrestrial Thaumarchaeote Candidatus Nitrosocosmicus arcticus Is Stimulated by Increasing Temperatures.</title>
        <authorList>
            <person name="Alves R.J.E."/>
            <person name="Kerou M."/>
            <person name="Zappe A."/>
            <person name="Bittner R."/>
            <person name="Abby S.S."/>
            <person name="Schmidt H.A."/>
            <person name="Pfeifer K."/>
            <person name="Schleper C."/>
        </authorList>
    </citation>
    <scope>NUCLEOTIDE SEQUENCE [LARGE SCALE GENOMIC DNA]</scope>
    <source>
        <strain evidence="2 3">Kfb</strain>
    </source>
</reference>
<accession>A0A557SU32</accession>
<dbReference type="Proteomes" id="UP000315289">
    <property type="component" value="Unassembled WGS sequence"/>
</dbReference>
<proteinExistence type="predicted"/>
<evidence type="ECO:0000313" key="2">
    <source>
        <dbReference type="EMBL" id="TVP40113.1"/>
    </source>
</evidence>